<evidence type="ECO:0000313" key="2">
    <source>
        <dbReference type="Proteomes" id="UP000478064"/>
    </source>
</evidence>
<gene>
    <name evidence="1" type="ORF">GHO27_23260</name>
</gene>
<name>A0A0J6I031_9PSED</name>
<comment type="caution">
    <text evidence="1">The sequence shown here is derived from an EMBL/GenBank/DDBJ whole genome shotgun (WGS) entry which is preliminary data.</text>
</comment>
<evidence type="ECO:0000313" key="1">
    <source>
        <dbReference type="EMBL" id="MQU08583.1"/>
    </source>
</evidence>
<dbReference type="Gene3D" id="3.30.240.10">
    <property type="entry name" value="CRO Repressor"/>
    <property type="match status" value="1"/>
</dbReference>
<dbReference type="InterPro" id="IPR038202">
    <property type="entry name" value="Cro_sf"/>
</dbReference>
<dbReference type="Pfam" id="PF09048">
    <property type="entry name" value="Cro"/>
    <property type="match status" value="1"/>
</dbReference>
<protein>
    <submittedName>
        <fullName evidence="1">Uncharacterized protein</fullName>
    </submittedName>
</protein>
<reference evidence="1 2" key="1">
    <citation type="submission" date="2019-10" db="EMBL/GenBank/DDBJ databases">
        <title>Evaluation of single-gene subtyping targets for Pseudomonas.</title>
        <authorList>
            <person name="Reichler S.J."/>
            <person name="Orsi R.H."/>
            <person name="Wiedmann M."/>
            <person name="Martin N.H."/>
            <person name="Murphy S.I."/>
        </authorList>
    </citation>
    <scope>NUCLEOTIDE SEQUENCE [LARGE SCALE GENOMIC DNA]</scope>
    <source>
        <strain evidence="1 2">FSL R10-1637</strain>
    </source>
</reference>
<dbReference type="GO" id="GO:0006355">
    <property type="term" value="P:regulation of DNA-templated transcription"/>
    <property type="evidence" value="ECO:0007669"/>
    <property type="project" value="InterPro"/>
</dbReference>
<organism evidence="1 2">
    <name type="scientific">Pseudomonas helleri</name>
    <dbReference type="NCBI Taxonomy" id="1608996"/>
    <lineage>
        <taxon>Bacteria</taxon>
        <taxon>Pseudomonadati</taxon>
        <taxon>Pseudomonadota</taxon>
        <taxon>Gammaproteobacteria</taxon>
        <taxon>Pseudomonadales</taxon>
        <taxon>Pseudomonadaceae</taxon>
        <taxon>Pseudomonas</taxon>
    </lineage>
</organism>
<accession>A0A0J6I031</accession>
<proteinExistence type="predicted"/>
<sequence length="66" mass="7341">MQRTSLKEFVSEVGQLKAAQALCMTQGAISKALRVEREVYVISLGDGKYRAEEIKPFPAQIQRLAS</sequence>
<dbReference type="EMBL" id="WIVU01000068">
    <property type="protein sequence ID" value="MQU08583.1"/>
    <property type="molecule type" value="Genomic_DNA"/>
</dbReference>
<dbReference type="AlphaFoldDB" id="A0A0J6I031"/>
<dbReference type="RefSeq" id="WP_048371899.1">
    <property type="nucleotide sequence ID" value="NZ_CAKZJC010000151.1"/>
</dbReference>
<dbReference type="GO" id="GO:0003677">
    <property type="term" value="F:DNA binding"/>
    <property type="evidence" value="ECO:0007669"/>
    <property type="project" value="InterPro"/>
</dbReference>
<dbReference type="InterPro" id="IPR010982">
    <property type="entry name" value="Lambda_DNA-bd_dom_sf"/>
</dbReference>
<dbReference type="OrthoDB" id="9429495at2"/>
<dbReference type="Proteomes" id="UP000478064">
    <property type="component" value="Unassembled WGS sequence"/>
</dbReference>
<dbReference type="InterPro" id="IPR000655">
    <property type="entry name" value="Cro-like"/>
</dbReference>
<dbReference type="SUPFAM" id="SSF47413">
    <property type="entry name" value="lambda repressor-like DNA-binding domains"/>
    <property type="match status" value="1"/>
</dbReference>
<dbReference type="STRING" id="1608996.TU84_19430"/>